<name>A0A1G9G773_9BACT</name>
<gene>
    <name evidence="1" type="ORF">SAMN05660337_1863</name>
</gene>
<dbReference type="Proteomes" id="UP000199053">
    <property type="component" value="Unassembled WGS sequence"/>
</dbReference>
<organism evidence="1 2">
    <name type="scientific">Maridesulfovibrio ferrireducens</name>
    <dbReference type="NCBI Taxonomy" id="246191"/>
    <lineage>
        <taxon>Bacteria</taxon>
        <taxon>Pseudomonadati</taxon>
        <taxon>Thermodesulfobacteriota</taxon>
        <taxon>Desulfovibrionia</taxon>
        <taxon>Desulfovibrionales</taxon>
        <taxon>Desulfovibrionaceae</taxon>
        <taxon>Maridesulfovibrio</taxon>
    </lineage>
</organism>
<dbReference type="EMBL" id="FNGA01000002">
    <property type="protein sequence ID" value="SDK96461.1"/>
    <property type="molecule type" value="Genomic_DNA"/>
</dbReference>
<evidence type="ECO:0000313" key="2">
    <source>
        <dbReference type="Proteomes" id="UP000199053"/>
    </source>
</evidence>
<reference evidence="2" key="1">
    <citation type="submission" date="2016-10" db="EMBL/GenBank/DDBJ databases">
        <authorList>
            <person name="Varghese N."/>
            <person name="Submissions S."/>
        </authorList>
    </citation>
    <scope>NUCLEOTIDE SEQUENCE [LARGE SCALE GENOMIC DNA]</scope>
    <source>
        <strain evidence="2">DSM 16995</strain>
    </source>
</reference>
<protein>
    <submittedName>
        <fullName evidence="1">Uncharacterized protein</fullName>
    </submittedName>
</protein>
<dbReference type="RefSeq" id="WP_092160323.1">
    <property type="nucleotide sequence ID" value="NZ_FNGA01000002.1"/>
</dbReference>
<accession>A0A1G9G773</accession>
<dbReference type="AlphaFoldDB" id="A0A1G9G773"/>
<keyword evidence="2" id="KW-1185">Reference proteome</keyword>
<proteinExistence type="predicted"/>
<sequence>MSTSSKKMIYGYYPEKRYTRAPQYIEDMVNDLKRISSSCLELHNAESVWAIKDRALGAMCVFSPREIAAIVEEFPILYRFMEFREKDSPHINFSFDITLSPHYKPLKALVAIATSADEALRAYARYDFLPESILNLMAEQINIINKCIPQYFTLEPKTTKQAPTPDIANFNITPDHIHISAEDKNKLPAKLNPFVPEWFKLLCSINKIDFDLPASKIWNVLKTNFTPQTPLKAGTFQTVIHEKNLYYSDVALTEKEWLKYFSSKNAKRITYKTFTNYISSIKNSQSPPKEH</sequence>
<evidence type="ECO:0000313" key="1">
    <source>
        <dbReference type="EMBL" id="SDK96461.1"/>
    </source>
</evidence>